<evidence type="ECO:0000313" key="4">
    <source>
        <dbReference type="Proteomes" id="UP000813824"/>
    </source>
</evidence>
<name>A0A8K0XVG3_9AGAR</name>
<evidence type="ECO:0000259" key="2">
    <source>
        <dbReference type="Pfam" id="PF09423"/>
    </source>
</evidence>
<gene>
    <name evidence="3" type="ORF">BXZ70DRAFT_47254</name>
</gene>
<sequence>MSSLLLPLFSSAWRISVFIFLRVIPTTLFKKILPPLWLLYLTTWYLTPPPIPEGPATTNGDSKNELDKKQQEQPTVPTSVLNKLDPLATIVFSLPSPIRALRTANLTINVLLLLAATELIFYPYFDHASDVVFTRLGAVHPDSAKITVRYPSTLHNATEHEVQITWRQATSSSEGEWQDGPILALAAERDWVQTVRLQGLWPSTTYEYRLKNATAVLPYPEHPIRFKTFPDPNLPTGSHFRFVVSSCVTPNFPYTPLHGRRIRGFDLLADYLWPADPSAKASTPTPIPIPEASSETLATTVESDTAASPSVLPVADAAVLELHPPVEFMLFLGDFIYADVPLYFGDDQNMYQQFYRRNYQSPSFRKIYERLPIFHTYDDHDIKNNYIGQGNDSKSPFANASNAYRLYNADANYDSMHNDSHYYDFRYGDVAFFVLDTRRYRTAPHENPSISTMLGEKQLSALYDWLGKVNGTTTFKFIVSSVPFTSLWQMDAQVDSWAAYAKEKAELLEVLHTVPNVMILSGDRHEFAVIEFSAAGTSHQFMEVSTSPMSMFWIPFVRTLKMRTDDMVLHSKVNTRGDQSVTTQEIPRENVVKYLAKGNYKFSALEVDTRDLNNPVINLETVIDGKVAFTLRIVGEPVQFQSSTALGTIVPQTFKGILDRLGLSPTKWF</sequence>
<organism evidence="3 4">
    <name type="scientific">Cristinia sonorae</name>
    <dbReference type="NCBI Taxonomy" id="1940300"/>
    <lineage>
        <taxon>Eukaryota</taxon>
        <taxon>Fungi</taxon>
        <taxon>Dikarya</taxon>
        <taxon>Basidiomycota</taxon>
        <taxon>Agaricomycotina</taxon>
        <taxon>Agaricomycetes</taxon>
        <taxon>Agaricomycetidae</taxon>
        <taxon>Agaricales</taxon>
        <taxon>Pleurotineae</taxon>
        <taxon>Stephanosporaceae</taxon>
        <taxon>Cristinia</taxon>
    </lineage>
</organism>
<dbReference type="OrthoDB" id="2100241at2759"/>
<dbReference type="Pfam" id="PF09423">
    <property type="entry name" value="PhoD"/>
    <property type="match status" value="1"/>
</dbReference>
<feature type="region of interest" description="Disordered" evidence="1">
    <location>
        <begin position="52"/>
        <end position="77"/>
    </location>
</feature>
<dbReference type="InterPro" id="IPR052900">
    <property type="entry name" value="Phospholipid_Metab_Enz"/>
</dbReference>
<proteinExistence type="predicted"/>
<reference evidence="3" key="1">
    <citation type="journal article" date="2021" name="New Phytol.">
        <title>Evolutionary innovations through gain and loss of genes in the ectomycorrhizal Boletales.</title>
        <authorList>
            <person name="Wu G."/>
            <person name="Miyauchi S."/>
            <person name="Morin E."/>
            <person name="Kuo A."/>
            <person name="Drula E."/>
            <person name="Varga T."/>
            <person name="Kohler A."/>
            <person name="Feng B."/>
            <person name="Cao Y."/>
            <person name="Lipzen A."/>
            <person name="Daum C."/>
            <person name="Hundley H."/>
            <person name="Pangilinan J."/>
            <person name="Johnson J."/>
            <person name="Barry K."/>
            <person name="LaButti K."/>
            <person name="Ng V."/>
            <person name="Ahrendt S."/>
            <person name="Min B."/>
            <person name="Choi I.G."/>
            <person name="Park H."/>
            <person name="Plett J.M."/>
            <person name="Magnuson J."/>
            <person name="Spatafora J.W."/>
            <person name="Nagy L.G."/>
            <person name="Henrissat B."/>
            <person name="Grigoriev I.V."/>
            <person name="Yang Z.L."/>
            <person name="Xu J."/>
            <person name="Martin F.M."/>
        </authorList>
    </citation>
    <scope>NUCLEOTIDE SEQUENCE</scope>
    <source>
        <strain evidence="3">KKN 215</strain>
    </source>
</reference>
<dbReference type="PANTHER" id="PTHR43606">
    <property type="entry name" value="PHOSPHATASE, PUTATIVE (AFU_ORTHOLOGUE AFUA_6G08710)-RELATED"/>
    <property type="match status" value="1"/>
</dbReference>
<dbReference type="AlphaFoldDB" id="A0A8K0XVG3"/>
<dbReference type="InterPro" id="IPR038607">
    <property type="entry name" value="PhoD-like_sf"/>
</dbReference>
<keyword evidence="4" id="KW-1185">Reference proteome</keyword>
<dbReference type="InterPro" id="IPR029052">
    <property type="entry name" value="Metallo-depent_PP-like"/>
</dbReference>
<feature type="domain" description="PhoD-like phosphatase metallophosphatase" evidence="2">
    <location>
        <begin position="326"/>
        <end position="552"/>
    </location>
</feature>
<protein>
    <submittedName>
        <fullName evidence="3">PhoD-like phosphatase-domain-containing protein</fullName>
    </submittedName>
</protein>
<comment type="caution">
    <text evidence="3">The sequence shown here is derived from an EMBL/GenBank/DDBJ whole genome shotgun (WGS) entry which is preliminary data.</text>
</comment>
<dbReference type="SUPFAM" id="SSF56300">
    <property type="entry name" value="Metallo-dependent phosphatases"/>
    <property type="match status" value="1"/>
</dbReference>
<dbReference type="Gene3D" id="3.60.21.70">
    <property type="entry name" value="PhoD-like phosphatase"/>
    <property type="match status" value="1"/>
</dbReference>
<dbReference type="Proteomes" id="UP000813824">
    <property type="component" value="Unassembled WGS sequence"/>
</dbReference>
<dbReference type="PANTHER" id="PTHR43606:SF2">
    <property type="entry name" value="ALKALINE PHOSPHATASE FAMILY PROTEIN (AFU_ORTHOLOGUE AFUA_5G03860)"/>
    <property type="match status" value="1"/>
</dbReference>
<evidence type="ECO:0000256" key="1">
    <source>
        <dbReference type="SAM" id="MobiDB-lite"/>
    </source>
</evidence>
<evidence type="ECO:0000313" key="3">
    <source>
        <dbReference type="EMBL" id="KAH8108215.1"/>
    </source>
</evidence>
<dbReference type="EMBL" id="JAEVFJ010000001">
    <property type="protein sequence ID" value="KAH8108215.1"/>
    <property type="molecule type" value="Genomic_DNA"/>
</dbReference>
<dbReference type="InterPro" id="IPR018946">
    <property type="entry name" value="PhoD-like_MPP"/>
</dbReference>
<dbReference type="CDD" id="cd07389">
    <property type="entry name" value="MPP_PhoD"/>
    <property type="match status" value="1"/>
</dbReference>
<accession>A0A8K0XVG3</accession>
<feature type="compositionally biased region" description="Basic and acidic residues" evidence="1">
    <location>
        <begin position="62"/>
        <end position="71"/>
    </location>
</feature>